<dbReference type="OrthoDB" id="9973935at2759"/>
<keyword evidence="4" id="KW-0808">Transferase</keyword>
<dbReference type="EMBL" id="CAJOBC010004672">
    <property type="protein sequence ID" value="CAF3836638.1"/>
    <property type="molecule type" value="Genomic_DNA"/>
</dbReference>
<evidence type="ECO:0000313" key="11">
    <source>
        <dbReference type="EMBL" id="CAF1069285.1"/>
    </source>
</evidence>
<keyword evidence="5" id="KW-0418">Kinase</keyword>
<evidence type="ECO:0000256" key="3">
    <source>
        <dbReference type="ARBA" id="ARBA00022490"/>
    </source>
</evidence>
<keyword evidence="13" id="KW-1185">Reference proteome</keyword>
<dbReference type="InterPro" id="IPR002575">
    <property type="entry name" value="Aminoglycoside_PTrfase"/>
</dbReference>
<evidence type="ECO:0000256" key="6">
    <source>
        <dbReference type="ARBA" id="ARBA00036820"/>
    </source>
</evidence>
<dbReference type="SUPFAM" id="SSF56112">
    <property type="entry name" value="Protein kinase-like (PK-like)"/>
    <property type="match status" value="1"/>
</dbReference>
<dbReference type="InterPro" id="IPR011009">
    <property type="entry name" value="Kinase-like_dom_sf"/>
</dbReference>
<evidence type="ECO:0000256" key="4">
    <source>
        <dbReference type="ARBA" id="ARBA00022679"/>
    </source>
</evidence>
<comment type="similarity">
    <text evidence="2">Belongs to the aminoglycoside phosphotransferase family.</text>
</comment>
<comment type="function">
    <text evidence="7">Catalyzes the GTP-dependent phosphorylation of 5-hydroxy-L-lysine.</text>
</comment>
<keyword evidence="3" id="KW-0963">Cytoplasm</keyword>
<dbReference type="PANTHER" id="PTHR21064">
    <property type="entry name" value="AMINOGLYCOSIDE PHOSPHOTRANSFERASE DOMAIN-CONTAINING PROTEIN-RELATED"/>
    <property type="match status" value="1"/>
</dbReference>
<evidence type="ECO:0000259" key="10">
    <source>
        <dbReference type="Pfam" id="PF01636"/>
    </source>
</evidence>
<evidence type="ECO:0000256" key="2">
    <source>
        <dbReference type="ARBA" id="ARBA00006219"/>
    </source>
</evidence>
<proteinExistence type="inferred from homology"/>
<gene>
    <name evidence="11" type="ORF">GPM918_LOCUS17188</name>
    <name evidence="12" type="ORF">SRO942_LOCUS17190</name>
</gene>
<comment type="subcellular location">
    <subcellularLocation>
        <location evidence="1">Cytoplasm</location>
    </subcellularLocation>
</comment>
<dbReference type="Gene3D" id="3.90.1200.10">
    <property type="match status" value="1"/>
</dbReference>
<dbReference type="AlphaFoldDB" id="A0A814LS29"/>
<comment type="catalytic activity">
    <reaction evidence="6">
        <text>(5R)-5-hydroxy-L-lysine + GTP = (5R)-5-phosphooxy-L-lysine + GDP + H(+)</text>
        <dbReference type="Rhea" id="RHEA:19049"/>
        <dbReference type="ChEBI" id="CHEBI:15378"/>
        <dbReference type="ChEBI" id="CHEBI:37565"/>
        <dbReference type="ChEBI" id="CHEBI:57882"/>
        <dbReference type="ChEBI" id="CHEBI:58189"/>
        <dbReference type="ChEBI" id="CHEBI:58357"/>
        <dbReference type="EC" id="2.7.1.81"/>
    </reaction>
</comment>
<reference evidence="11" key="1">
    <citation type="submission" date="2021-02" db="EMBL/GenBank/DDBJ databases">
        <authorList>
            <person name="Nowell W R."/>
        </authorList>
    </citation>
    <scope>NUCLEOTIDE SEQUENCE</scope>
</reference>
<dbReference type="EMBL" id="CAJNOQ010004671">
    <property type="protein sequence ID" value="CAF1069285.1"/>
    <property type="molecule type" value="Genomic_DNA"/>
</dbReference>
<comment type="caution">
    <text evidence="11">The sequence shown here is derived from an EMBL/GenBank/DDBJ whole genome shotgun (WGS) entry which is preliminary data.</text>
</comment>
<dbReference type="Pfam" id="PF01636">
    <property type="entry name" value="APH"/>
    <property type="match status" value="1"/>
</dbReference>
<dbReference type="PANTHER" id="PTHR21064:SF1">
    <property type="entry name" value="HYDROXYLYSINE KINASE"/>
    <property type="match status" value="1"/>
</dbReference>
<feature type="domain" description="Aminoglycoside phosphotransferase" evidence="10">
    <location>
        <begin position="31"/>
        <end position="253"/>
    </location>
</feature>
<evidence type="ECO:0000313" key="13">
    <source>
        <dbReference type="Proteomes" id="UP000663829"/>
    </source>
</evidence>
<protein>
    <recommendedName>
        <fullName evidence="9">Hydroxylysine kinase</fullName>
        <ecNumber evidence="8">2.7.1.81</ecNumber>
    </recommendedName>
</protein>
<dbReference type="GO" id="GO:0005737">
    <property type="term" value="C:cytoplasm"/>
    <property type="evidence" value="ECO:0007669"/>
    <property type="project" value="UniProtKB-SubCell"/>
</dbReference>
<dbReference type="InterPro" id="IPR050249">
    <property type="entry name" value="Pseudomonas-type_ThrB"/>
</dbReference>
<evidence type="ECO:0000256" key="1">
    <source>
        <dbReference type="ARBA" id="ARBA00004496"/>
    </source>
</evidence>
<dbReference type="Proteomes" id="UP000663829">
    <property type="component" value="Unassembled WGS sequence"/>
</dbReference>
<dbReference type="GO" id="GO:0047992">
    <property type="term" value="F:hydroxylysine kinase activity"/>
    <property type="evidence" value="ECO:0007669"/>
    <property type="project" value="UniProtKB-EC"/>
</dbReference>
<accession>A0A814LS29</accession>
<evidence type="ECO:0000256" key="8">
    <source>
        <dbReference type="ARBA" id="ARBA00038873"/>
    </source>
</evidence>
<evidence type="ECO:0000256" key="7">
    <source>
        <dbReference type="ARBA" id="ARBA00037368"/>
    </source>
</evidence>
<organism evidence="11 13">
    <name type="scientific">Didymodactylos carnosus</name>
    <dbReference type="NCBI Taxonomy" id="1234261"/>
    <lineage>
        <taxon>Eukaryota</taxon>
        <taxon>Metazoa</taxon>
        <taxon>Spiralia</taxon>
        <taxon>Gnathifera</taxon>
        <taxon>Rotifera</taxon>
        <taxon>Eurotatoria</taxon>
        <taxon>Bdelloidea</taxon>
        <taxon>Philodinida</taxon>
        <taxon>Philodinidae</taxon>
        <taxon>Didymodactylos</taxon>
    </lineage>
</organism>
<name>A0A814LS29_9BILA</name>
<dbReference type="Gene3D" id="3.30.200.20">
    <property type="entry name" value="Phosphorylase Kinase, domain 1"/>
    <property type="match status" value="1"/>
</dbReference>
<dbReference type="Proteomes" id="UP000681722">
    <property type="component" value="Unassembled WGS sequence"/>
</dbReference>
<evidence type="ECO:0000256" key="9">
    <source>
        <dbReference type="ARBA" id="ARBA00040505"/>
    </source>
</evidence>
<sequence>MMHDDIKKLLYDLYGLTVSEIKQFVSYYDKNFLIRTRQLEESKEYLLKIHKSNSIVQYEAETKLLEHLRDKNVAAPIPVKTLDSKWFHVLSISDSETYIIRLFIYIPGTILFNCGQYTRNLLKLLGDYVGKIDVALKTFHHSFYDDYIHDWSLLSFKNITHEQLLTIDNLEYRNIVKMIQKQFQTDIVDKKHLFQYGQIHGDINDQNIIINDTNDMIIAIIDYGDSHRSYYIFELAITILYVLLFDENTIEDLSYGTHVLKGYTKYIQFNQDELKVLPICIKARLCQSLINGLRAYKLDPTNTYVMTTQKLGWKFLMKLTMMSNDEIMEQFLHESSLNSTSDTKTLISTKNIC</sequence>
<evidence type="ECO:0000256" key="5">
    <source>
        <dbReference type="ARBA" id="ARBA00022777"/>
    </source>
</evidence>
<evidence type="ECO:0000313" key="12">
    <source>
        <dbReference type="EMBL" id="CAF3836638.1"/>
    </source>
</evidence>
<dbReference type="EC" id="2.7.1.81" evidence="8"/>